<dbReference type="InterPro" id="IPR011703">
    <property type="entry name" value="ATPase_AAA-3"/>
</dbReference>
<dbReference type="CDD" id="cd00009">
    <property type="entry name" value="AAA"/>
    <property type="match status" value="1"/>
</dbReference>
<reference evidence="2 3" key="1">
    <citation type="submission" date="2017-05" db="EMBL/GenBank/DDBJ databases">
        <authorList>
            <person name="Varghese N."/>
            <person name="Submissions S."/>
        </authorList>
    </citation>
    <scope>NUCLEOTIDE SEQUENCE [LARGE SCALE GENOMIC DNA]</scope>
    <source>
        <strain evidence="2 3">DSM 26001</strain>
    </source>
</reference>
<dbReference type="Pfam" id="PF07726">
    <property type="entry name" value="AAA_3"/>
    <property type="match status" value="1"/>
</dbReference>
<accession>A0ABY1Q782</accession>
<dbReference type="InterPro" id="IPR041628">
    <property type="entry name" value="ChlI/MoxR_AAA_lid"/>
</dbReference>
<dbReference type="PANTHER" id="PTHR42759">
    <property type="entry name" value="MOXR FAMILY PROTEIN"/>
    <property type="match status" value="1"/>
</dbReference>
<keyword evidence="3" id="KW-1185">Reference proteome</keyword>
<evidence type="ECO:0000313" key="2">
    <source>
        <dbReference type="EMBL" id="SMP61554.1"/>
    </source>
</evidence>
<proteinExistence type="predicted"/>
<organism evidence="2 3">
    <name type="scientific">Noviherbaspirillum suwonense</name>
    <dbReference type="NCBI Taxonomy" id="1224511"/>
    <lineage>
        <taxon>Bacteria</taxon>
        <taxon>Pseudomonadati</taxon>
        <taxon>Pseudomonadota</taxon>
        <taxon>Betaproteobacteria</taxon>
        <taxon>Burkholderiales</taxon>
        <taxon>Oxalobacteraceae</taxon>
        <taxon>Noviherbaspirillum</taxon>
    </lineage>
</organism>
<dbReference type="InterPro" id="IPR027417">
    <property type="entry name" value="P-loop_NTPase"/>
</dbReference>
<dbReference type="InterPro" id="IPR003593">
    <property type="entry name" value="AAA+_ATPase"/>
</dbReference>
<dbReference type="Gene3D" id="1.10.8.80">
    <property type="entry name" value="Magnesium chelatase subunit I, C-Terminal domain"/>
    <property type="match status" value="1"/>
</dbReference>
<name>A0ABY1Q782_9BURK</name>
<dbReference type="SMART" id="SM00382">
    <property type="entry name" value="AAA"/>
    <property type="match status" value="1"/>
</dbReference>
<feature type="domain" description="AAA+ ATPase" evidence="1">
    <location>
        <begin position="62"/>
        <end position="206"/>
    </location>
</feature>
<dbReference type="Proteomes" id="UP001158049">
    <property type="component" value="Unassembled WGS sequence"/>
</dbReference>
<protein>
    <submittedName>
        <fullName evidence="2">MoxR-like ATPase</fullName>
    </submittedName>
</protein>
<evidence type="ECO:0000259" key="1">
    <source>
        <dbReference type="SMART" id="SM00382"/>
    </source>
</evidence>
<dbReference type="PIRSF" id="PIRSF002849">
    <property type="entry name" value="AAA_ATPase_chaperone_MoxR_prd"/>
    <property type="match status" value="1"/>
</dbReference>
<dbReference type="EMBL" id="FXUL01000007">
    <property type="protein sequence ID" value="SMP61554.1"/>
    <property type="molecule type" value="Genomic_DNA"/>
</dbReference>
<gene>
    <name evidence="2" type="ORF">SAMN06295970_107168</name>
</gene>
<sequence length="360" mass="39989">MIFGELAASPADAGRRAGFGTGRDDTVLQEWRNQALAMEAAVGRAVIGQAEPIRLINIALFARGHVLLEGDVGVGKTTVLRAFSRAIGGKFERVEGTVDMMPGDLVYHTYVDAEGRPRIDPGPLLRHGEELVTFFFNEINRARPQVQSLLLRAMAERTVSAFNREYRFPHMTVFADRNRIEREETFELASAARDRFLFEVRMTTPTSPEVRRALALDPVFHDADALIDSVEAGMLPWTAMNALAALVQRQVSASEALQDYVLELWQATSTPVRYGIRLDGVDMDRLILAGVSPRGISALMRAARVAAWLDERLYVTPEDVQAVLRPAFLHRIFFTPVYALRQAEIAEALLGEMVSRIAAP</sequence>
<evidence type="ECO:0000313" key="3">
    <source>
        <dbReference type="Proteomes" id="UP001158049"/>
    </source>
</evidence>
<dbReference type="Pfam" id="PF17863">
    <property type="entry name" value="AAA_lid_2"/>
    <property type="match status" value="1"/>
</dbReference>
<dbReference type="Gene3D" id="3.40.50.300">
    <property type="entry name" value="P-loop containing nucleotide triphosphate hydrolases"/>
    <property type="match status" value="1"/>
</dbReference>
<dbReference type="InterPro" id="IPR050764">
    <property type="entry name" value="CbbQ/NirQ/NorQ/GpvN"/>
</dbReference>
<comment type="caution">
    <text evidence="2">The sequence shown here is derived from an EMBL/GenBank/DDBJ whole genome shotgun (WGS) entry which is preliminary data.</text>
</comment>
<dbReference type="SUPFAM" id="SSF52540">
    <property type="entry name" value="P-loop containing nucleoside triphosphate hydrolases"/>
    <property type="match status" value="1"/>
</dbReference>
<dbReference type="PANTHER" id="PTHR42759:SF6">
    <property type="entry name" value="REGULATORY PROTEIN-RELATED"/>
    <property type="match status" value="1"/>
</dbReference>